<evidence type="ECO:0000256" key="1">
    <source>
        <dbReference type="ARBA" id="ARBA00009981"/>
    </source>
</evidence>
<dbReference type="Proteomes" id="UP000179266">
    <property type="component" value="Unassembled WGS sequence"/>
</dbReference>
<reference evidence="3 4" key="1">
    <citation type="journal article" date="2016" name="Nat. Commun.">
        <title>Thousands of microbial genomes shed light on interconnected biogeochemical processes in an aquifer system.</title>
        <authorList>
            <person name="Anantharaman K."/>
            <person name="Brown C.T."/>
            <person name="Hug L.A."/>
            <person name="Sharon I."/>
            <person name="Castelle C.J."/>
            <person name="Probst A.J."/>
            <person name="Thomas B.C."/>
            <person name="Singh A."/>
            <person name="Wilkins M.J."/>
            <person name="Karaoz U."/>
            <person name="Brodie E.L."/>
            <person name="Williams K.H."/>
            <person name="Hubbard S.S."/>
            <person name="Banfield J.F."/>
        </authorList>
    </citation>
    <scope>NUCLEOTIDE SEQUENCE [LARGE SCALE GENOMIC DNA]</scope>
</reference>
<gene>
    <name evidence="3" type="ORF">A2161_09860</name>
</gene>
<evidence type="ECO:0000256" key="2">
    <source>
        <dbReference type="RuleBase" id="RU362080"/>
    </source>
</evidence>
<name>A0A1F7RY05_9BACT</name>
<dbReference type="InterPro" id="IPR006442">
    <property type="entry name" value="Antitoxin_Phd/YefM"/>
</dbReference>
<dbReference type="NCBIfam" id="TIGR01552">
    <property type="entry name" value="phd_fam"/>
    <property type="match status" value="1"/>
</dbReference>
<dbReference type="Pfam" id="PF02604">
    <property type="entry name" value="PhdYeFM_antitox"/>
    <property type="match status" value="1"/>
</dbReference>
<dbReference type="AlphaFoldDB" id="A0A1F7RY05"/>
<organism evidence="3 4">
    <name type="scientific">Candidatus Schekmanbacteria bacterium RBG_13_48_7</name>
    <dbReference type="NCBI Taxonomy" id="1817878"/>
    <lineage>
        <taxon>Bacteria</taxon>
        <taxon>Candidatus Schekmaniibacteriota</taxon>
    </lineage>
</organism>
<comment type="caution">
    <text evidence="3">The sequence shown here is derived from an EMBL/GenBank/DDBJ whole genome shotgun (WGS) entry which is preliminary data.</text>
</comment>
<sequence length="88" mass="10171">MKAMSISEGRRRLFELRETVVTDNDQVVLTHKNGNMVLISMDEWEMYQETTSLLRDKAALKALIISFEEHDSGKVRGKDIEQIFPDLT</sequence>
<evidence type="ECO:0000313" key="4">
    <source>
        <dbReference type="Proteomes" id="UP000179266"/>
    </source>
</evidence>
<proteinExistence type="inferred from homology"/>
<dbReference type="EMBL" id="MGDD01000129">
    <property type="protein sequence ID" value="OGL46413.1"/>
    <property type="molecule type" value="Genomic_DNA"/>
</dbReference>
<accession>A0A1F7RY05</accession>
<comment type="function">
    <text evidence="2">Antitoxin component of a type II toxin-antitoxin (TA) system.</text>
</comment>
<dbReference type="Gene3D" id="3.40.1620.10">
    <property type="entry name" value="YefM-like domain"/>
    <property type="match status" value="1"/>
</dbReference>
<protein>
    <recommendedName>
        <fullName evidence="2">Antitoxin</fullName>
    </recommendedName>
</protein>
<comment type="similarity">
    <text evidence="1 2">Belongs to the phD/YefM antitoxin family.</text>
</comment>
<evidence type="ECO:0000313" key="3">
    <source>
        <dbReference type="EMBL" id="OGL46413.1"/>
    </source>
</evidence>
<dbReference type="InterPro" id="IPR036165">
    <property type="entry name" value="YefM-like_sf"/>
</dbReference>
<dbReference type="SUPFAM" id="SSF143120">
    <property type="entry name" value="YefM-like"/>
    <property type="match status" value="1"/>
</dbReference>